<comment type="caution">
    <text evidence="1">The sequence shown here is derived from an EMBL/GenBank/DDBJ whole genome shotgun (WGS) entry which is preliminary data.</text>
</comment>
<sequence length="63" mass="6598">MSKLPVLLGLLAFVLMGASTLVAFFRPYQFKNKTGGDYRPTIGVSTVIGFLAIACAFAAGALT</sequence>
<evidence type="ECO:0000313" key="2">
    <source>
        <dbReference type="Proteomes" id="UP000193675"/>
    </source>
</evidence>
<gene>
    <name evidence="1" type="ORF">B7H17_14235</name>
</gene>
<dbReference type="EMBL" id="NBWC01000017">
    <property type="protein sequence ID" value="ORL63703.1"/>
    <property type="molecule type" value="Genomic_DNA"/>
</dbReference>
<evidence type="ECO:0000313" key="1">
    <source>
        <dbReference type="EMBL" id="ORL63703.1"/>
    </source>
</evidence>
<proteinExistence type="predicted"/>
<accession>A0A1X0ZVE6</accession>
<name>A0A1X0ZVE6_PSEPU</name>
<dbReference type="Proteomes" id="UP000193675">
    <property type="component" value="Unassembled WGS sequence"/>
</dbReference>
<reference evidence="1 2" key="1">
    <citation type="submission" date="2017-04" db="EMBL/GenBank/DDBJ databases">
        <title>Presence of VIM-2 positive Pseudomonas species in chickens and their surrounding environment.</title>
        <authorList>
            <person name="Zhang R."/>
        </authorList>
    </citation>
    <scope>NUCLEOTIDE SEQUENCE [LARGE SCALE GENOMIC DNA]</scope>
    <source>
        <strain evidence="1 2">DZ-C18</strain>
    </source>
</reference>
<protein>
    <submittedName>
        <fullName evidence="1">Uncharacterized protein</fullName>
    </submittedName>
</protein>
<organism evidence="1 2">
    <name type="scientific">Pseudomonas putida</name>
    <name type="common">Arthrobacter siderocapsulatus</name>
    <dbReference type="NCBI Taxonomy" id="303"/>
    <lineage>
        <taxon>Bacteria</taxon>
        <taxon>Pseudomonadati</taxon>
        <taxon>Pseudomonadota</taxon>
        <taxon>Gammaproteobacteria</taxon>
        <taxon>Pseudomonadales</taxon>
        <taxon>Pseudomonadaceae</taxon>
        <taxon>Pseudomonas</taxon>
    </lineage>
</organism>
<dbReference type="AlphaFoldDB" id="A0A1X0ZVE6"/>